<dbReference type="Proteomes" id="UP001497516">
    <property type="component" value="Chromosome 2"/>
</dbReference>
<reference evidence="2 3" key="1">
    <citation type="submission" date="2024-04" db="EMBL/GenBank/DDBJ databases">
        <authorList>
            <person name="Fracassetti M."/>
        </authorList>
    </citation>
    <scope>NUCLEOTIDE SEQUENCE [LARGE SCALE GENOMIC DNA]</scope>
</reference>
<dbReference type="EMBL" id="OZ034815">
    <property type="protein sequence ID" value="CAL1369511.1"/>
    <property type="molecule type" value="Genomic_DNA"/>
</dbReference>
<feature type="region of interest" description="Disordered" evidence="1">
    <location>
        <begin position="273"/>
        <end position="329"/>
    </location>
</feature>
<dbReference type="AlphaFoldDB" id="A0AAV2D8R8"/>
<feature type="compositionally biased region" description="Pro residues" evidence="1">
    <location>
        <begin position="309"/>
        <end position="328"/>
    </location>
</feature>
<evidence type="ECO:0000313" key="3">
    <source>
        <dbReference type="Proteomes" id="UP001497516"/>
    </source>
</evidence>
<keyword evidence="3" id="KW-1185">Reference proteome</keyword>
<evidence type="ECO:0000313" key="2">
    <source>
        <dbReference type="EMBL" id="CAL1369511.1"/>
    </source>
</evidence>
<sequence>MEDYLDRLNIIQRHKLRNLRTRKIAKHHHLDWEVFEELGARPQMEAAVRSPAWRRLLSLAEPTYKELVLEFYATFTHTQKGNSDHANAVQFTLGGVEHSLSYWEFANALRLNSREAGGPPLRLDLADPTDFPSQAYFQSICLPDSVDEQYVASQTRASLLRPEWRILNHLMCTSYTPSAGSANQVTLRTLWLMHAMGRSEDTIQLGSVLARTFTKPAISTTRALVCGPVITALARNYGVDFTGMTLVCAPSPLREATLRNQHLLARHGRQRWIEGLPQPPPPAEGDQAESSAASGRRGRRRVPRRGPAPASPSPAPRSPSPGSPPPVVVPISDQLAAISQQNERLLAGQELLHTHLDRERDRGRRILSGQHYIMSYLGLDPSAVHYPFVQSPGFEDEYPPPTGDGGDAF</sequence>
<evidence type="ECO:0000256" key="1">
    <source>
        <dbReference type="SAM" id="MobiDB-lite"/>
    </source>
</evidence>
<name>A0AAV2D8R8_9ROSI</name>
<proteinExistence type="predicted"/>
<accession>A0AAV2D8R8</accession>
<gene>
    <name evidence="2" type="ORF">LTRI10_LOCUS12083</name>
</gene>
<protein>
    <submittedName>
        <fullName evidence="2">Uncharacterized protein</fullName>
    </submittedName>
</protein>
<organism evidence="2 3">
    <name type="scientific">Linum trigynum</name>
    <dbReference type="NCBI Taxonomy" id="586398"/>
    <lineage>
        <taxon>Eukaryota</taxon>
        <taxon>Viridiplantae</taxon>
        <taxon>Streptophyta</taxon>
        <taxon>Embryophyta</taxon>
        <taxon>Tracheophyta</taxon>
        <taxon>Spermatophyta</taxon>
        <taxon>Magnoliopsida</taxon>
        <taxon>eudicotyledons</taxon>
        <taxon>Gunneridae</taxon>
        <taxon>Pentapetalae</taxon>
        <taxon>rosids</taxon>
        <taxon>fabids</taxon>
        <taxon>Malpighiales</taxon>
        <taxon>Linaceae</taxon>
        <taxon>Linum</taxon>
    </lineage>
</organism>